<feature type="transmembrane region" description="Helical" evidence="4">
    <location>
        <begin position="75"/>
        <end position="96"/>
    </location>
</feature>
<dbReference type="CDD" id="cd01949">
    <property type="entry name" value="GGDEF"/>
    <property type="match status" value="1"/>
</dbReference>
<evidence type="ECO:0000313" key="7">
    <source>
        <dbReference type="Proteomes" id="UP001528672"/>
    </source>
</evidence>
<feature type="domain" description="GGDEF" evidence="5">
    <location>
        <begin position="223"/>
        <end position="356"/>
    </location>
</feature>
<protein>
    <recommendedName>
        <fullName evidence="1">diguanylate cyclase</fullName>
        <ecNumber evidence="1">2.7.7.65</ecNumber>
    </recommendedName>
</protein>
<evidence type="ECO:0000256" key="4">
    <source>
        <dbReference type="SAM" id="Phobius"/>
    </source>
</evidence>
<dbReference type="InterPro" id="IPR029787">
    <property type="entry name" value="Nucleotide_cyclase"/>
</dbReference>
<gene>
    <name evidence="6" type="ORF">PSQ39_20185</name>
</gene>
<dbReference type="SMART" id="SM00267">
    <property type="entry name" value="GGDEF"/>
    <property type="match status" value="1"/>
</dbReference>
<proteinExistence type="predicted"/>
<keyword evidence="7" id="KW-1185">Reference proteome</keyword>
<dbReference type="Proteomes" id="UP001528672">
    <property type="component" value="Unassembled WGS sequence"/>
</dbReference>
<feature type="transmembrane region" description="Helical" evidence="4">
    <location>
        <begin position="161"/>
        <end position="179"/>
    </location>
</feature>
<dbReference type="EMBL" id="JAQSIO010000012">
    <property type="protein sequence ID" value="MDD0816962.1"/>
    <property type="molecule type" value="Genomic_DNA"/>
</dbReference>
<feature type="compositionally biased region" description="Low complexity" evidence="3">
    <location>
        <begin position="353"/>
        <end position="371"/>
    </location>
</feature>
<dbReference type="NCBIfam" id="TIGR00254">
    <property type="entry name" value="GGDEF"/>
    <property type="match status" value="1"/>
</dbReference>
<keyword evidence="4" id="KW-0812">Transmembrane</keyword>
<dbReference type="InterPro" id="IPR050469">
    <property type="entry name" value="Diguanylate_Cyclase"/>
</dbReference>
<comment type="catalytic activity">
    <reaction evidence="2">
        <text>2 GTP = 3',3'-c-di-GMP + 2 diphosphate</text>
        <dbReference type="Rhea" id="RHEA:24898"/>
        <dbReference type="ChEBI" id="CHEBI:33019"/>
        <dbReference type="ChEBI" id="CHEBI:37565"/>
        <dbReference type="ChEBI" id="CHEBI:58805"/>
        <dbReference type="EC" id="2.7.7.65"/>
    </reaction>
</comment>
<dbReference type="InterPro" id="IPR043128">
    <property type="entry name" value="Rev_trsase/Diguanyl_cyclase"/>
</dbReference>
<keyword evidence="4" id="KW-1133">Transmembrane helix</keyword>
<evidence type="ECO:0000256" key="2">
    <source>
        <dbReference type="ARBA" id="ARBA00034247"/>
    </source>
</evidence>
<sequence>MKPSLPATEFLHRMQARNNYRALIRQAAVLGMVMHLVFIGLFAYAGVPELALFNVLSVALFAWARWEARPRGRLVVAALLPCTEVLLHAALACVVIGWDSGFHYLMLPVLPLVMLASSTPQRLKVLLATLIAVFYMALNVWTTHQAPWYTLDSTLETGLRYANILSLFAVLGVLSRCYLGVVSRAQQALITLASTDPLTGALNRRRVLEMAQLATARGKRNNTAVSVLLCDIDHFKAVNDRHGHDAGDKVLKAFFDCLQKQAREVDSVARWGGEEFLVLLPDTELAGALTLAERLRLLVADQTVSLDSGLQVRFTVTIGVAQMRPAEPFTQVVSRADGALYTGKQGGRNRVLAAGGPVKAAGAGPAGSEAGTPKPSARVTPA</sequence>
<dbReference type="Pfam" id="PF00990">
    <property type="entry name" value="GGDEF"/>
    <property type="match status" value="1"/>
</dbReference>
<dbReference type="EC" id="2.7.7.65" evidence="1"/>
<dbReference type="PROSITE" id="PS50887">
    <property type="entry name" value="GGDEF"/>
    <property type="match status" value="1"/>
</dbReference>
<dbReference type="PANTHER" id="PTHR45138:SF9">
    <property type="entry name" value="DIGUANYLATE CYCLASE DGCM-RELATED"/>
    <property type="match status" value="1"/>
</dbReference>
<feature type="transmembrane region" description="Helical" evidence="4">
    <location>
        <begin position="102"/>
        <end position="118"/>
    </location>
</feature>
<dbReference type="SUPFAM" id="SSF55073">
    <property type="entry name" value="Nucleotide cyclase"/>
    <property type="match status" value="1"/>
</dbReference>
<dbReference type="InterPro" id="IPR000160">
    <property type="entry name" value="GGDEF_dom"/>
</dbReference>
<accession>A0ABT5MM86</accession>
<keyword evidence="4" id="KW-0472">Membrane</keyword>
<feature type="transmembrane region" description="Helical" evidence="4">
    <location>
        <begin position="50"/>
        <end position="68"/>
    </location>
</feature>
<comment type="caution">
    <text evidence="6">The sequence shown here is derived from an EMBL/GenBank/DDBJ whole genome shotgun (WGS) entry which is preliminary data.</text>
</comment>
<evidence type="ECO:0000259" key="5">
    <source>
        <dbReference type="PROSITE" id="PS50887"/>
    </source>
</evidence>
<dbReference type="RefSeq" id="WP_273929241.1">
    <property type="nucleotide sequence ID" value="NZ_JAQSIO010000012.1"/>
</dbReference>
<feature type="transmembrane region" description="Helical" evidence="4">
    <location>
        <begin position="23"/>
        <end position="44"/>
    </location>
</feature>
<dbReference type="Gene3D" id="3.30.70.270">
    <property type="match status" value="1"/>
</dbReference>
<name>A0ABT5MM86_9BURK</name>
<evidence type="ECO:0000313" key="6">
    <source>
        <dbReference type="EMBL" id="MDD0816962.1"/>
    </source>
</evidence>
<reference evidence="6 7" key="1">
    <citation type="submission" date="2023-02" db="EMBL/GenBank/DDBJ databases">
        <title>Bacterial whole genome sequence for Curvibacter sp. HBC28.</title>
        <authorList>
            <person name="Le V."/>
            <person name="Ko S.-R."/>
            <person name="Ahn C.-Y."/>
            <person name="Oh H.-M."/>
        </authorList>
    </citation>
    <scope>NUCLEOTIDE SEQUENCE [LARGE SCALE GENOMIC DNA]</scope>
    <source>
        <strain evidence="6 7">HBC28</strain>
    </source>
</reference>
<feature type="transmembrane region" description="Helical" evidence="4">
    <location>
        <begin position="125"/>
        <end position="141"/>
    </location>
</feature>
<evidence type="ECO:0000256" key="3">
    <source>
        <dbReference type="SAM" id="MobiDB-lite"/>
    </source>
</evidence>
<evidence type="ECO:0000256" key="1">
    <source>
        <dbReference type="ARBA" id="ARBA00012528"/>
    </source>
</evidence>
<dbReference type="PANTHER" id="PTHR45138">
    <property type="entry name" value="REGULATORY COMPONENTS OF SENSORY TRANSDUCTION SYSTEM"/>
    <property type="match status" value="1"/>
</dbReference>
<feature type="region of interest" description="Disordered" evidence="3">
    <location>
        <begin position="352"/>
        <end position="382"/>
    </location>
</feature>
<organism evidence="6 7">
    <name type="scientific">Curvibacter microcysteis</name>
    <dbReference type="NCBI Taxonomy" id="3026419"/>
    <lineage>
        <taxon>Bacteria</taxon>
        <taxon>Pseudomonadati</taxon>
        <taxon>Pseudomonadota</taxon>
        <taxon>Betaproteobacteria</taxon>
        <taxon>Burkholderiales</taxon>
        <taxon>Comamonadaceae</taxon>
        <taxon>Curvibacter</taxon>
    </lineage>
</organism>